<dbReference type="EMBL" id="ML179335">
    <property type="protein sequence ID" value="THU90443.1"/>
    <property type="molecule type" value="Genomic_DNA"/>
</dbReference>
<dbReference type="AlphaFoldDB" id="A0A4S8LN96"/>
<keyword evidence="1" id="KW-0175">Coiled coil</keyword>
<name>A0A4S8LN96_DENBC</name>
<evidence type="ECO:0000313" key="3">
    <source>
        <dbReference type="Proteomes" id="UP000297245"/>
    </source>
</evidence>
<organism evidence="2 3">
    <name type="scientific">Dendrothele bispora (strain CBS 962.96)</name>
    <dbReference type="NCBI Taxonomy" id="1314807"/>
    <lineage>
        <taxon>Eukaryota</taxon>
        <taxon>Fungi</taxon>
        <taxon>Dikarya</taxon>
        <taxon>Basidiomycota</taxon>
        <taxon>Agaricomycotina</taxon>
        <taxon>Agaricomycetes</taxon>
        <taxon>Agaricomycetidae</taxon>
        <taxon>Agaricales</taxon>
        <taxon>Agaricales incertae sedis</taxon>
        <taxon>Dendrothele</taxon>
    </lineage>
</organism>
<evidence type="ECO:0000256" key="1">
    <source>
        <dbReference type="SAM" id="Coils"/>
    </source>
</evidence>
<proteinExistence type="predicted"/>
<dbReference type="Gene3D" id="1.20.1280.50">
    <property type="match status" value="1"/>
</dbReference>
<accession>A0A4S8LN96</accession>
<dbReference type="Proteomes" id="UP000297245">
    <property type="component" value="Unassembled WGS sequence"/>
</dbReference>
<gene>
    <name evidence="2" type="ORF">K435DRAFT_676061</name>
</gene>
<dbReference type="OrthoDB" id="3365698at2759"/>
<protein>
    <submittedName>
        <fullName evidence="2">Uncharacterized protein</fullName>
    </submittedName>
</protein>
<evidence type="ECO:0000313" key="2">
    <source>
        <dbReference type="EMBL" id="THU90443.1"/>
    </source>
</evidence>
<reference evidence="2 3" key="1">
    <citation type="journal article" date="2019" name="Nat. Ecol. Evol.">
        <title>Megaphylogeny resolves global patterns of mushroom evolution.</title>
        <authorList>
            <person name="Varga T."/>
            <person name="Krizsan K."/>
            <person name="Foldi C."/>
            <person name="Dima B."/>
            <person name="Sanchez-Garcia M."/>
            <person name="Sanchez-Ramirez S."/>
            <person name="Szollosi G.J."/>
            <person name="Szarkandi J.G."/>
            <person name="Papp V."/>
            <person name="Albert L."/>
            <person name="Andreopoulos W."/>
            <person name="Angelini C."/>
            <person name="Antonin V."/>
            <person name="Barry K.W."/>
            <person name="Bougher N.L."/>
            <person name="Buchanan P."/>
            <person name="Buyck B."/>
            <person name="Bense V."/>
            <person name="Catcheside P."/>
            <person name="Chovatia M."/>
            <person name="Cooper J."/>
            <person name="Damon W."/>
            <person name="Desjardin D."/>
            <person name="Finy P."/>
            <person name="Geml J."/>
            <person name="Haridas S."/>
            <person name="Hughes K."/>
            <person name="Justo A."/>
            <person name="Karasinski D."/>
            <person name="Kautmanova I."/>
            <person name="Kiss B."/>
            <person name="Kocsube S."/>
            <person name="Kotiranta H."/>
            <person name="LaButti K.M."/>
            <person name="Lechner B.E."/>
            <person name="Liimatainen K."/>
            <person name="Lipzen A."/>
            <person name="Lukacs Z."/>
            <person name="Mihaltcheva S."/>
            <person name="Morgado L.N."/>
            <person name="Niskanen T."/>
            <person name="Noordeloos M.E."/>
            <person name="Ohm R.A."/>
            <person name="Ortiz-Santana B."/>
            <person name="Ovrebo C."/>
            <person name="Racz N."/>
            <person name="Riley R."/>
            <person name="Savchenko A."/>
            <person name="Shiryaev A."/>
            <person name="Soop K."/>
            <person name="Spirin V."/>
            <person name="Szebenyi C."/>
            <person name="Tomsovsky M."/>
            <person name="Tulloss R.E."/>
            <person name="Uehling J."/>
            <person name="Grigoriev I.V."/>
            <person name="Vagvolgyi C."/>
            <person name="Papp T."/>
            <person name="Martin F.M."/>
            <person name="Miettinen O."/>
            <person name="Hibbett D.S."/>
            <person name="Nagy L.G."/>
        </authorList>
    </citation>
    <scope>NUCLEOTIDE SEQUENCE [LARGE SCALE GENOMIC DNA]</scope>
    <source>
        <strain evidence="2 3">CBS 962.96</strain>
    </source>
</reference>
<feature type="coiled-coil region" evidence="1">
    <location>
        <begin position="44"/>
        <end position="71"/>
    </location>
</feature>
<feature type="non-terminal residue" evidence="2">
    <location>
        <position position="145"/>
    </location>
</feature>
<keyword evidence="3" id="KW-1185">Reference proteome</keyword>
<sequence length="145" mass="16713">MNYPPADPHSPVDSYLNNIFEKHGSFYSCSQDIPQTSLHVKEKLVAYDIEISRLERQLVDLKRGRKQFEAYLATCHALSSSIHCLPTELLIHIFTLSCDTNRFYLWDGLKRRGPHTPFILSAVCYRWRQVALATPAIWASLDISF</sequence>